<feature type="compositionally biased region" description="Low complexity" evidence="1">
    <location>
        <begin position="225"/>
        <end position="238"/>
    </location>
</feature>
<feature type="compositionally biased region" description="Low complexity" evidence="1">
    <location>
        <begin position="160"/>
        <end position="171"/>
    </location>
</feature>
<sequence>MKHVLEKRPARAIFPRPPQVNAEASSSKVKLPGPTKPGTRTSPTSTAYGTDEPVKFPRNAASKPSVAPVLRASSLARTKDPFSKDFIRTDTESDGSAKAAVEKGKTKAKLMIDRRQTFSGVPPLDTVPHLDLANEVRKREHQRSNGRQSAPLIDLRARRASLAASRSSTSASDEHRPRRNSTPSAFSFDQGPRRPSSIASSRASAKPTSVADMRRLSARARHAARSAGEPRGRAAAPRAESRVRRDGRAADLGAHGRFSEDGQSAANYARAGAGGAGSAAGG</sequence>
<feature type="compositionally biased region" description="Basic and acidic residues" evidence="1">
    <location>
        <begin position="239"/>
        <end position="249"/>
    </location>
</feature>
<feature type="region of interest" description="Disordered" evidence="1">
    <location>
        <begin position="1"/>
        <end position="105"/>
    </location>
</feature>
<comment type="caution">
    <text evidence="2">The sequence shown here is derived from an EMBL/GenBank/DDBJ whole genome shotgun (WGS) entry which is preliminary data.</text>
</comment>
<evidence type="ECO:0000313" key="2">
    <source>
        <dbReference type="EMBL" id="TFY75687.1"/>
    </source>
</evidence>
<feature type="compositionally biased region" description="Low complexity" evidence="1">
    <location>
        <begin position="193"/>
        <end position="207"/>
    </location>
</feature>
<name>A0A4Y9ZNR7_9AGAM</name>
<evidence type="ECO:0000256" key="1">
    <source>
        <dbReference type="SAM" id="MobiDB-lite"/>
    </source>
</evidence>
<dbReference type="AlphaFoldDB" id="A0A4Y9ZNR7"/>
<feature type="region of interest" description="Disordered" evidence="1">
    <location>
        <begin position="117"/>
        <end position="263"/>
    </location>
</feature>
<feature type="compositionally biased region" description="Polar residues" evidence="1">
    <location>
        <begin position="38"/>
        <end position="48"/>
    </location>
</feature>
<accession>A0A4Y9ZNR7</accession>
<gene>
    <name evidence="2" type="ORF">EWM64_g8326</name>
</gene>
<organism evidence="2 3">
    <name type="scientific">Hericium alpestre</name>
    <dbReference type="NCBI Taxonomy" id="135208"/>
    <lineage>
        <taxon>Eukaryota</taxon>
        <taxon>Fungi</taxon>
        <taxon>Dikarya</taxon>
        <taxon>Basidiomycota</taxon>
        <taxon>Agaricomycotina</taxon>
        <taxon>Agaricomycetes</taxon>
        <taxon>Russulales</taxon>
        <taxon>Hericiaceae</taxon>
        <taxon>Hericium</taxon>
    </lineage>
</organism>
<protein>
    <submittedName>
        <fullName evidence="2">Uncharacterized protein</fullName>
    </submittedName>
</protein>
<evidence type="ECO:0000313" key="3">
    <source>
        <dbReference type="Proteomes" id="UP000298061"/>
    </source>
</evidence>
<feature type="compositionally biased region" description="Basic and acidic residues" evidence="1">
    <location>
        <begin position="77"/>
        <end position="91"/>
    </location>
</feature>
<proteinExistence type="predicted"/>
<reference evidence="2 3" key="1">
    <citation type="submission" date="2019-02" db="EMBL/GenBank/DDBJ databases">
        <title>Genome sequencing of the rare red list fungi Hericium alpestre (H. flagellum).</title>
        <authorList>
            <person name="Buettner E."/>
            <person name="Kellner H."/>
        </authorList>
    </citation>
    <scope>NUCLEOTIDE SEQUENCE [LARGE SCALE GENOMIC DNA]</scope>
    <source>
        <strain evidence="2 3">DSM 108284</strain>
    </source>
</reference>
<keyword evidence="3" id="KW-1185">Reference proteome</keyword>
<dbReference type="EMBL" id="SFCI01001469">
    <property type="protein sequence ID" value="TFY75687.1"/>
    <property type="molecule type" value="Genomic_DNA"/>
</dbReference>
<dbReference type="Proteomes" id="UP000298061">
    <property type="component" value="Unassembled WGS sequence"/>
</dbReference>